<dbReference type="Gene3D" id="3.30.160.60">
    <property type="entry name" value="Classic Zinc Finger"/>
    <property type="match status" value="2"/>
</dbReference>
<reference evidence="7" key="1">
    <citation type="submission" date="2025-08" db="UniProtKB">
        <authorList>
            <consortium name="Ensembl"/>
        </authorList>
    </citation>
    <scope>IDENTIFICATION</scope>
</reference>
<dbReference type="FunFam" id="3.30.160.60:FF:000373">
    <property type="entry name" value="Putative transcriptional repressor ctcf"/>
    <property type="match status" value="1"/>
</dbReference>
<evidence type="ECO:0000256" key="5">
    <source>
        <dbReference type="PROSITE-ProRule" id="PRU00042"/>
    </source>
</evidence>
<accession>A0A3Q0SXJ5</accession>
<feature type="domain" description="C2H2-type" evidence="6">
    <location>
        <begin position="59"/>
        <end position="86"/>
    </location>
</feature>
<dbReference type="AlphaFoldDB" id="A0A3Q0SXJ5"/>
<dbReference type="GO" id="GO:0045944">
    <property type="term" value="P:positive regulation of transcription by RNA polymerase II"/>
    <property type="evidence" value="ECO:0007669"/>
    <property type="project" value="TreeGrafter"/>
</dbReference>
<sequence>IYTCPRRSNLYRHMESHTDERPHKCHLCGRAFTTVKLTQPHKCTDCDMAFVTSSELKPFKCSMCDYSSVEVSKLKRRICSHTGSNPSSAVCAAMPAETLTTGENILRSSNTKSIFLNTFIECLTTQNTYCLSAVCEIIEFKFIVDYMRM</sequence>
<dbReference type="GO" id="GO:0008270">
    <property type="term" value="F:zinc ion binding"/>
    <property type="evidence" value="ECO:0007669"/>
    <property type="project" value="UniProtKB-KW"/>
</dbReference>
<dbReference type="GO" id="GO:0005634">
    <property type="term" value="C:nucleus"/>
    <property type="evidence" value="ECO:0007669"/>
    <property type="project" value="TreeGrafter"/>
</dbReference>
<reference evidence="7" key="2">
    <citation type="submission" date="2025-09" db="UniProtKB">
        <authorList>
            <consortium name="Ensembl"/>
        </authorList>
    </citation>
    <scope>IDENTIFICATION</scope>
</reference>
<dbReference type="InterPro" id="IPR036236">
    <property type="entry name" value="Znf_C2H2_sf"/>
</dbReference>
<evidence type="ECO:0000256" key="2">
    <source>
        <dbReference type="ARBA" id="ARBA00022737"/>
    </source>
</evidence>
<evidence type="ECO:0000256" key="3">
    <source>
        <dbReference type="ARBA" id="ARBA00022771"/>
    </source>
</evidence>
<evidence type="ECO:0000259" key="6">
    <source>
        <dbReference type="PROSITE" id="PS50157"/>
    </source>
</evidence>
<dbReference type="PANTHER" id="PTHR24403">
    <property type="entry name" value="ZINC FINGER PROTEIN"/>
    <property type="match status" value="1"/>
</dbReference>
<dbReference type="Proteomes" id="UP000261340">
    <property type="component" value="Unplaced"/>
</dbReference>
<evidence type="ECO:0000256" key="1">
    <source>
        <dbReference type="ARBA" id="ARBA00022723"/>
    </source>
</evidence>
<dbReference type="SUPFAM" id="SSF57667">
    <property type="entry name" value="beta-beta-alpha zinc fingers"/>
    <property type="match status" value="2"/>
</dbReference>
<evidence type="ECO:0000256" key="4">
    <source>
        <dbReference type="ARBA" id="ARBA00022833"/>
    </source>
</evidence>
<evidence type="ECO:0000313" key="8">
    <source>
        <dbReference type="Proteomes" id="UP000261340"/>
    </source>
</evidence>
<dbReference type="InterPro" id="IPR050688">
    <property type="entry name" value="Zinc_finger/UBP_domain"/>
</dbReference>
<name>A0A3Q0SXJ5_AMPCI</name>
<keyword evidence="2" id="KW-0677">Repeat</keyword>
<keyword evidence="1" id="KW-0479">Metal-binding</keyword>
<keyword evidence="3 5" id="KW-0863">Zinc-finger</keyword>
<dbReference type="STRING" id="61819.ENSACIP00000027432"/>
<proteinExistence type="predicted"/>
<protein>
    <recommendedName>
        <fullName evidence="6">C2H2-type domain-containing protein</fullName>
    </recommendedName>
</protein>
<dbReference type="PANTHER" id="PTHR24403:SF109">
    <property type="entry name" value="ZINC FINGER PROTEIN 845-LIKE"/>
    <property type="match status" value="1"/>
</dbReference>
<dbReference type="InterPro" id="IPR013087">
    <property type="entry name" value="Znf_C2H2_type"/>
</dbReference>
<keyword evidence="4" id="KW-0862">Zinc</keyword>
<evidence type="ECO:0000313" key="7">
    <source>
        <dbReference type="Ensembl" id="ENSACIP00000027432.1"/>
    </source>
</evidence>
<dbReference type="GeneTree" id="ENSGT00940000156672"/>
<organism evidence="7 8">
    <name type="scientific">Amphilophus citrinellus</name>
    <name type="common">Midas cichlid</name>
    <name type="synonym">Cichlasoma citrinellum</name>
    <dbReference type="NCBI Taxonomy" id="61819"/>
    <lineage>
        <taxon>Eukaryota</taxon>
        <taxon>Metazoa</taxon>
        <taxon>Chordata</taxon>
        <taxon>Craniata</taxon>
        <taxon>Vertebrata</taxon>
        <taxon>Euteleostomi</taxon>
        <taxon>Actinopterygii</taxon>
        <taxon>Neopterygii</taxon>
        <taxon>Teleostei</taxon>
        <taxon>Neoteleostei</taxon>
        <taxon>Acanthomorphata</taxon>
        <taxon>Ovalentaria</taxon>
        <taxon>Cichlomorphae</taxon>
        <taxon>Cichliformes</taxon>
        <taxon>Cichlidae</taxon>
        <taxon>New World cichlids</taxon>
        <taxon>Cichlasomatinae</taxon>
        <taxon>Heroini</taxon>
        <taxon>Amphilophus</taxon>
    </lineage>
</organism>
<dbReference type="PROSITE" id="PS50157">
    <property type="entry name" value="ZINC_FINGER_C2H2_2"/>
    <property type="match status" value="1"/>
</dbReference>
<keyword evidence="8" id="KW-1185">Reference proteome</keyword>
<dbReference type="Ensembl" id="ENSACIT00000028155.1">
    <property type="protein sequence ID" value="ENSACIP00000027432.1"/>
    <property type="gene ID" value="ENSACIG00000021259.1"/>
</dbReference>